<sequence length="142" mass="15796">MGMRRTLAALTQPKLFASLILVDPVIVKPTGNLIHKSEHADRLVVGSILRRESWPSREAALAILQQSPFFGAWDPAALRIYVDCGTYPSEDGTGVKLKMPGIQESIVFSETHTEYEVFERLPLLEERVELRWVVPGKPGAGE</sequence>
<dbReference type="AlphaFoldDB" id="A0A9P7K695"/>
<protein>
    <submittedName>
        <fullName evidence="1">Uncharacterized protein</fullName>
    </submittedName>
</protein>
<dbReference type="Gene3D" id="3.40.50.1820">
    <property type="entry name" value="alpha/beta hydrolase"/>
    <property type="match status" value="1"/>
</dbReference>
<evidence type="ECO:0000313" key="1">
    <source>
        <dbReference type="EMBL" id="KAG5637889.1"/>
    </source>
</evidence>
<reference evidence="1" key="2">
    <citation type="submission" date="2021-10" db="EMBL/GenBank/DDBJ databases">
        <title>Phylogenomics reveals ancestral predisposition of the termite-cultivated fungus Termitomyces towards a domesticated lifestyle.</title>
        <authorList>
            <person name="Auxier B."/>
            <person name="Grum-Grzhimaylo A."/>
            <person name="Cardenas M.E."/>
            <person name="Lodge J.D."/>
            <person name="Laessoe T."/>
            <person name="Pedersen O."/>
            <person name="Smith M.E."/>
            <person name="Kuyper T.W."/>
            <person name="Franco-Molano E.A."/>
            <person name="Baroni T.J."/>
            <person name="Aanen D.K."/>
        </authorList>
    </citation>
    <scope>NUCLEOTIDE SEQUENCE</scope>
    <source>
        <strain evidence="1">D49</strain>
    </source>
</reference>
<dbReference type="EMBL" id="JABCKI010005796">
    <property type="protein sequence ID" value="KAG5637889.1"/>
    <property type="molecule type" value="Genomic_DNA"/>
</dbReference>
<evidence type="ECO:0000313" key="2">
    <source>
        <dbReference type="Proteomes" id="UP000717328"/>
    </source>
</evidence>
<dbReference type="OrthoDB" id="94039at2759"/>
<keyword evidence="2" id="KW-1185">Reference proteome</keyword>
<comment type="caution">
    <text evidence="1">The sequence shown here is derived from an EMBL/GenBank/DDBJ whole genome shotgun (WGS) entry which is preliminary data.</text>
</comment>
<reference evidence="1" key="1">
    <citation type="submission" date="2021-02" db="EMBL/GenBank/DDBJ databases">
        <authorList>
            <person name="Nieuwenhuis M."/>
            <person name="Van De Peppel L.J.J."/>
        </authorList>
    </citation>
    <scope>NUCLEOTIDE SEQUENCE</scope>
    <source>
        <strain evidence="1">D49</strain>
    </source>
</reference>
<name>A0A9P7K695_9AGAR</name>
<accession>A0A9P7K695</accession>
<gene>
    <name evidence="1" type="ORF">H0H81_002774</name>
</gene>
<proteinExistence type="predicted"/>
<organism evidence="1 2">
    <name type="scientific">Sphagnurus paluster</name>
    <dbReference type="NCBI Taxonomy" id="117069"/>
    <lineage>
        <taxon>Eukaryota</taxon>
        <taxon>Fungi</taxon>
        <taxon>Dikarya</taxon>
        <taxon>Basidiomycota</taxon>
        <taxon>Agaricomycotina</taxon>
        <taxon>Agaricomycetes</taxon>
        <taxon>Agaricomycetidae</taxon>
        <taxon>Agaricales</taxon>
        <taxon>Tricholomatineae</taxon>
        <taxon>Lyophyllaceae</taxon>
        <taxon>Sphagnurus</taxon>
    </lineage>
</organism>
<dbReference type="Proteomes" id="UP000717328">
    <property type="component" value="Unassembled WGS sequence"/>
</dbReference>
<dbReference type="InterPro" id="IPR029058">
    <property type="entry name" value="AB_hydrolase_fold"/>
</dbReference>